<dbReference type="CDD" id="cd02662">
    <property type="entry name" value="Peptidase_C19F"/>
    <property type="match status" value="1"/>
</dbReference>
<keyword evidence="1" id="KW-0833">Ubl conjugation pathway</keyword>
<keyword evidence="6" id="KW-1185">Reference proteome</keyword>
<dbReference type="GO" id="GO:0004843">
    <property type="term" value="F:cysteine-type deubiquitinase activity"/>
    <property type="evidence" value="ECO:0007669"/>
    <property type="project" value="UniProtKB-UniRule"/>
</dbReference>
<dbReference type="GO" id="GO:0005634">
    <property type="term" value="C:nucleus"/>
    <property type="evidence" value="ECO:0007669"/>
    <property type="project" value="TreeGrafter"/>
</dbReference>
<dbReference type="PROSITE" id="PS00972">
    <property type="entry name" value="USP_1"/>
    <property type="match status" value="1"/>
</dbReference>
<keyword evidence="1" id="KW-0378">Hydrolase</keyword>
<comment type="similarity">
    <text evidence="1">Belongs to the peptidase C19 family.</text>
</comment>
<gene>
    <name evidence="5" type="ORF">TGAM01_v203804</name>
</gene>
<dbReference type="GO" id="GO:0005829">
    <property type="term" value="C:cytosol"/>
    <property type="evidence" value="ECO:0007669"/>
    <property type="project" value="TreeGrafter"/>
</dbReference>
<keyword evidence="1" id="KW-0788">Thiol protease</keyword>
<dbReference type="Proteomes" id="UP000054821">
    <property type="component" value="Unassembled WGS sequence"/>
</dbReference>
<dbReference type="PANTHER" id="PTHR24006">
    <property type="entry name" value="UBIQUITIN CARBOXYL-TERMINAL HYDROLASE"/>
    <property type="match status" value="1"/>
</dbReference>
<keyword evidence="3" id="KW-0472">Membrane</keyword>
<keyword evidence="1" id="KW-0645">Protease</keyword>
<protein>
    <recommendedName>
        <fullName evidence="1">Ubiquitin carboxyl-terminal hydrolase</fullName>
        <ecNumber evidence="1">3.4.19.12</ecNumber>
    </recommendedName>
</protein>
<proteinExistence type="inferred from homology"/>
<keyword evidence="3" id="KW-0812">Transmembrane</keyword>
<dbReference type="InterPro" id="IPR018200">
    <property type="entry name" value="USP_CS"/>
</dbReference>
<dbReference type="GO" id="GO:0006508">
    <property type="term" value="P:proteolysis"/>
    <property type="evidence" value="ECO:0007669"/>
    <property type="project" value="UniProtKB-KW"/>
</dbReference>
<feature type="compositionally biased region" description="Basic and acidic residues" evidence="2">
    <location>
        <begin position="195"/>
        <end position="207"/>
    </location>
</feature>
<evidence type="ECO:0000313" key="6">
    <source>
        <dbReference type="Proteomes" id="UP000054821"/>
    </source>
</evidence>
<dbReference type="GO" id="GO:0016579">
    <property type="term" value="P:protein deubiquitination"/>
    <property type="evidence" value="ECO:0007669"/>
    <property type="project" value="InterPro"/>
</dbReference>
<evidence type="ECO:0000259" key="4">
    <source>
        <dbReference type="PROSITE" id="PS50235"/>
    </source>
</evidence>
<dbReference type="PANTHER" id="PTHR24006:SF904">
    <property type="entry name" value="UBIQUITIN CARBOXYL-TERMINAL HYDROLASE 16"/>
    <property type="match status" value="1"/>
</dbReference>
<dbReference type="InterPro" id="IPR038765">
    <property type="entry name" value="Papain-like_cys_pep_sf"/>
</dbReference>
<comment type="caution">
    <text evidence="5">The sequence shown here is derived from an EMBL/GenBank/DDBJ whole genome shotgun (WGS) entry which is preliminary data.</text>
</comment>
<dbReference type="InterPro" id="IPR050164">
    <property type="entry name" value="Peptidase_C19"/>
</dbReference>
<name>A0A2P4ZT44_9HYPO</name>
<organism evidence="5 6">
    <name type="scientific">Trichoderma gamsii</name>
    <dbReference type="NCBI Taxonomy" id="398673"/>
    <lineage>
        <taxon>Eukaryota</taxon>
        <taxon>Fungi</taxon>
        <taxon>Dikarya</taxon>
        <taxon>Ascomycota</taxon>
        <taxon>Pezizomycotina</taxon>
        <taxon>Sordariomycetes</taxon>
        <taxon>Hypocreomycetidae</taxon>
        <taxon>Hypocreales</taxon>
        <taxon>Hypocreaceae</taxon>
        <taxon>Trichoderma</taxon>
    </lineage>
</organism>
<evidence type="ECO:0000256" key="1">
    <source>
        <dbReference type="RuleBase" id="RU366025"/>
    </source>
</evidence>
<dbReference type="RefSeq" id="XP_018662939.1">
    <property type="nucleotide sequence ID" value="XM_018803888.1"/>
</dbReference>
<evidence type="ECO:0000313" key="5">
    <source>
        <dbReference type="EMBL" id="PON27423.1"/>
    </source>
</evidence>
<dbReference type="AlphaFoldDB" id="A0A2P4ZT44"/>
<dbReference type="PROSITE" id="PS00973">
    <property type="entry name" value="USP_2"/>
    <property type="match status" value="1"/>
</dbReference>
<comment type="catalytic activity">
    <reaction evidence="1">
        <text>Thiol-dependent hydrolysis of ester, thioester, amide, peptide and isopeptide bonds formed by the C-terminal Gly of ubiquitin (a 76-residue protein attached to proteins as an intracellular targeting signal).</text>
        <dbReference type="EC" id="3.4.19.12"/>
    </reaction>
</comment>
<evidence type="ECO:0000256" key="2">
    <source>
        <dbReference type="SAM" id="MobiDB-lite"/>
    </source>
</evidence>
<sequence>MPDKTTSVVSYAAGASLAAAALIYVFGPTFTIDHDTTSSRKKTIVGLRNQANDCFINSVLQALAGLGELRVYLIRETHRRRIEDPAVYANLVQPLDGTQLAQWKLQGLQDGLVTYGLKEMLDALNERPISKKAISPFPFVKVLEIAFKQRISRQQQDAQEFLQIVAERLKDEYHAGERARLHARNLGSTAATDPNAKDGNDTDRSEDAADSTTAVAINIDMADVQRAVREIQAPSELDEGFPLEGKYESHIQCQTCGYTTKPREETFCTLTLAVPQVSSTSLNSCFDGIFKTEYIDDFKCEMCRLVQTKASLEQEMAKTTSESFRALAQENIDKLQMAIETDPERPPEDVELGDIRYAPKRKIAKTTRMSTFPRILAIHLSRSIYGVGQITQKNSAKVSFPERLPLGSVAEQRKYKLLGVVTHRGGHNSGHYEAFRRQNTPSPYANINTFQKSEIYSKTPTPLSTPQILARQADSPSVSTPDLLSPSSDTSSSTPSLESSLRPPRSVPADLPNPSINGKDRDGETSSLRSVAASTRSALSKLAPPRSSLNGASSPGGLAAAKPQPRPKKRKLAEKWWRVSDEKVREAKTSEVLGMQKEVYLLFYELDTEQ</sequence>
<dbReference type="GeneID" id="29983971"/>
<dbReference type="PROSITE" id="PS50235">
    <property type="entry name" value="USP_3"/>
    <property type="match status" value="1"/>
</dbReference>
<dbReference type="STRING" id="398673.A0A2P4ZT44"/>
<feature type="region of interest" description="Disordered" evidence="2">
    <location>
        <begin position="182"/>
        <end position="209"/>
    </location>
</feature>
<dbReference type="Pfam" id="PF00443">
    <property type="entry name" value="UCH"/>
    <property type="match status" value="1"/>
</dbReference>
<feature type="compositionally biased region" description="Low complexity" evidence="2">
    <location>
        <begin position="474"/>
        <end position="508"/>
    </location>
</feature>
<accession>A0A2P4ZT44</accession>
<evidence type="ECO:0000256" key="3">
    <source>
        <dbReference type="SAM" id="Phobius"/>
    </source>
</evidence>
<dbReference type="SUPFAM" id="SSF54001">
    <property type="entry name" value="Cysteine proteinases"/>
    <property type="match status" value="1"/>
</dbReference>
<reference evidence="5 6" key="1">
    <citation type="journal article" date="2016" name="Genome Announc.">
        <title>Draft Whole-Genome Sequence of Trichoderma gamsii T6085, a Promising Biocontrol Agent of Fusarium Head Blight on Wheat.</title>
        <authorList>
            <person name="Baroncelli R."/>
            <person name="Zapparata A."/>
            <person name="Piaggeschi G."/>
            <person name="Sarrocco S."/>
            <person name="Vannacci G."/>
        </authorList>
    </citation>
    <scope>NUCLEOTIDE SEQUENCE [LARGE SCALE GENOMIC DNA]</scope>
    <source>
        <strain evidence="5 6">T6085</strain>
    </source>
</reference>
<feature type="transmembrane region" description="Helical" evidence="3">
    <location>
        <begin position="12"/>
        <end position="32"/>
    </location>
</feature>
<feature type="region of interest" description="Disordered" evidence="2">
    <location>
        <begin position="426"/>
        <end position="445"/>
    </location>
</feature>
<dbReference type="EMBL" id="JPDN02000010">
    <property type="protein sequence ID" value="PON27423.1"/>
    <property type="molecule type" value="Genomic_DNA"/>
</dbReference>
<dbReference type="EC" id="3.4.19.12" evidence="1"/>
<dbReference type="InterPro" id="IPR001394">
    <property type="entry name" value="Peptidase_C19_UCH"/>
</dbReference>
<feature type="domain" description="USP" evidence="4">
    <location>
        <begin position="45"/>
        <end position="607"/>
    </location>
</feature>
<feature type="region of interest" description="Disordered" evidence="2">
    <location>
        <begin position="470"/>
        <end position="573"/>
    </location>
</feature>
<dbReference type="Gene3D" id="3.90.70.10">
    <property type="entry name" value="Cysteine proteinases"/>
    <property type="match status" value="1"/>
</dbReference>
<dbReference type="InterPro" id="IPR028889">
    <property type="entry name" value="USP"/>
</dbReference>
<feature type="compositionally biased region" description="Polar residues" evidence="2">
    <location>
        <begin position="525"/>
        <end position="538"/>
    </location>
</feature>
<keyword evidence="3" id="KW-1133">Transmembrane helix</keyword>